<protein>
    <submittedName>
        <fullName evidence="1">Uncharacterized protein</fullName>
    </submittedName>
</protein>
<evidence type="ECO:0000313" key="1">
    <source>
        <dbReference type="EMBL" id="QRF66354.1"/>
    </source>
</evidence>
<dbReference type="Proteomes" id="UP000596387">
    <property type="component" value="Chromosome"/>
</dbReference>
<organism evidence="1 2">
    <name type="scientific">Ponticoccus alexandrii</name>
    <dbReference type="NCBI Taxonomy" id="1943633"/>
    <lineage>
        <taxon>Bacteria</taxon>
        <taxon>Pseudomonadati</taxon>
        <taxon>Pseudomonadota</taxon>
        <taxon>Alphaproteobacteria</taxon>
        <taxon>Rhodobacterales</taxon>
        <taxon>Roseobacteraceae</taxon>
        <taxon>Ponticoccus</taxon>
    </lineage>
</organism>
<reference evidence="1 2" key="1">
    <citation type="submission" date="2019-12" db="EMBL/GenBank/DDBJ databases">
        <title>Complete Genome Sequence of a Quorum-Sensing Bacterium,Rhodobacteraceae bacterium C31, Isolated from a marine microalgae symbiotic bacteria.</title>
        <authorList>
            <person name="Zhang Y."/>
        </authorList>
    </citation>
    <scope>NUCLEOTIDE SEQUENCE [LARGE SCALE GENOMIC DNA]</scope>
    <source>
        <strain evidence="1 2">C31</strain>
    </source>
</reference>
<accession>A0ABX7F9X7</accession>
<proteinExistence type="predicted"/>
<keyword evidence="2" id="KW-1185">Reference proteome</keyword>
<evidence type="ECO:0000313" key="2">
    <source>
        <dbReference type="Proteomes" id="UP000596387"/>
    </source>
</evidence>
<dbReference type="EMBL" id="CP047166">
    <property type="protein sequence ID" value="QRF66354.1"/>
    <property type="molecule type" value="Genomic_DNA"/>
</dbReference>
<dbReference type="RefSeq" id="WP_023848237.1">
    <property type="nucleotide sequence ID" value="NZ_CP047166.1"/>
</dbReference>
<sequence>MKRDLDTFPPSQQAGILCGQERFREFAASRLQIPGAVSSAAAGEFVRRECDVTSRADLDHYGDAAARWQTLRTEYDAWRGRIPAQQGR</sequence>
<gene>
    <name evidence="1" type="ORF">GQA70_08555</name>
</gene>
<name>A0ABX7F9X7_9RHOB</name>